<evidence type="ECO:0000313" key="7">
    <source>
        <dbReference type="Proteomes" id="UP000596742"/>
    </source>
</evidence>
<dbReference type="Gene3D" id="1.10.1410.40">
    <property type="match status" value="1"/>
</dbReference>
<dbReference type="Proteomes" id="UP000596742">
    <property type="component" value="Unassembled WGS sequence"/>
</dbReference>
<dbReference type="Pfam" id="PF03281">
    <property type="entry name" value="Mab-21"/>
    <property type="match status" value="1"/>
</dbReference>
<dbReference type="InterPro" id="IPR046906">
    <property type="entry name" value="Mab-21_HhH/H2TH-like"/>
</dbReference>
<sequence>METDKNICKRLYHCLCETIGSEEVVKVRRQFYATVDYLTEKNDLSLVISGSRAEGLEMGSDIDVMCLLKLVSVSEERTADSFLITNNFVMETDDCKPCFTQLKGNSCYYDAIVNWLSTPFGQELRFESGRIRSWIVSIVSLFRPVTLHGPCASDMNESGGFSDITICLRCPVFIQQAQPWIKRERFWPSPKLVSNICSYGTLLVPIGSKNSQNEHLEWRMSFSVAEKHLIFTFTHTQFLCYALLKLMLKQVIDTKEKFNGLLCSYFLKTVLFWVSEESQQSIWRPENILPVFMKCFKRLIYCVYYKYLPHYFIIENNLFDCRFNRQQHQDFLLFLNELYSNGIMCLRNCRLLSNFFNRIPLAPKMSDTEVVCCSLNAIVRMNSRSYFRIIGMFCILGTPSAQLKMGKVFIKRILKIRPNGFIPFIAFCWFCQLIGKSMDCHSKCPNMYRYKLLKQFLPYLFMGLHTDSVACWMYLATYYYCFGHYITSLKLIFHAWNECTSDKLFNAKCTLTSSNISAIEKEGIRQKIWKRRHVYKYHLVNEISFYYNSRVIPPELVVQPTTLAYIPSRVYIYFLRFLCLYRLHEDFQCMQAIEDLRLSVSRTHREEHECALGEAYHCLATALMIFRQTNEARLYFAKSKSYKEKWSPVKAEKLPTKRKLGPVYLAYSRPLKYRNCPGYNAHIKNMVTYFCSVSSMDLSIRYLYEKADIQAAAKDHDYCTMPLTEHWIDRANKVTQSDVDLIERSTRLQSCSPKWLEERRRRLTASTFGEICKVTSRRNTNKFCHSLFYGSNIQSKALSHGKNYEAKALKAFNLKFDKNAKRCGFYVSIDISFLGASPDAIF</sequence>
<dbReference type="SUPFAM" id="SSF52980">
    <property type="entry name" value="Restriction endonuclease-like"/>
    <property type="match status" value="1"/>
</dbReference>
<comment type="similarity">
    <text evidence="1">Belongs to the mab-21 family.</text>
</comment>
<evidence type="ECO:0000256" key="1">
    <source>
        <dbReference type="ARBA" id="ARBA00008307"/>
    </source>
</evidence>
<dbReference type="InterPro" id="IPR024810">
    <property type="entry name" value="MAB21L/cGLR"/>
</dbReference>
<dbReference type="SMART" id="SM01265">
    <property type="entry name" value="Mab-21"/>
    <property type="match status" value="1"/>
</dbReference>
<organism evidence="6 7">
    <name type="scientific">Mytilus galloprovincialis</name>
    <name type="common">Mediterranean mussel</name>
    <dbReference type="NCBI Taxonomy" id="29158"/>
    <lineage>
        <taxon>Eukaryota</taxon>
        <taxon>Metazoa</taxon>
        <taxon>Spiralia</taxon>
        <taxon>Lophotrochozoa</taxon>
        <taxon>Mollusca</taxon>
        <taxon>Bivalvia</taxon>
        <taxon>Autobranchia</taxon>
        <taxon>Pteriomorphia</taxon>
        <taxon>Mytilida</taxon>
        <taxon>Mytiloidea</taxon>
        <taxon>Mytilidae</taxon>
        <taxon>Mytilinae</taxon>
        <taxon>Mytilus</taxon>
    </lineage>
</organism>
<dbReference type="AlphaFoldDB" id="A0A8B6H2I2"/>
<evidence type="ECO:0000256" key="2">
    <source>
        <dbReference type="SAM" id="Phobius"/>
    </source>
</evidence>
<keyword evidence="7" id="KW-1185">Reference proteome</keyword>
<feature type="domain" description="Mab-21-like nucleotidyltransferase" evidence="3">
    <location>
        <begin position="163"/>
        <end position="230"/>
    </location>
</feature>
<dbReference type="GO" id="GO:0006281">
    <property type="term" value="P:DNA repair"/>
    <property type="evidence" value="ECO:0007669"/>
    <property type="project" value="UniProtKB-ARBA"/>
</dbReference>
<feature type="transmembrane region" description="Helical" evidence="2">
    <location>
        <begin position="456"/>
        <end position="480"/>
    </location>
</feature>
<proteinExistence type="inferred from homology"/>
<dbReference type="InterPro" id="IPR011604">
    <property type="entry name" value="PDDEXK-like_dom_sf"/>
</dbReference>
<dbReference type="PANTHER" id="PTHR10656">
    <property type="entry name" value="CELL FATE DETERMINING PROTEIN MAB21-RELATED"/>
    <property type="match status" value="1"/>
</dbReference>
<accession>A0A8B6H2I2</accession>
<feature type="domain" description="Mab-21-like HhH/H2TH-like" evidence="5">
    <location>
        <begin position="240"/>
        <end position="329"/>
    </location>
</feature>
<evidence type="ECO:0000259" key="3">
    <source>
        <dbReference type="Pfam" id="PF03281"/>
    </source>
</evidence>
<dbReference type="EMBL" id="UYJE01009400">
    <property type="protein sequence ID" value="VDI73158.1"/>
    <property type="molecule type" value="Genomic_DNA"/>
</dbReference>
<protein>
    <recommendedName>
        <fullName evidence="8">Mab-21-like HhH/H2TH-like domain-containing protein</fullName>
    </recommendedName>
</protein>
<dbReference type="InterPro" id="IPR046903">
    <property type="entry name" value="Mab-21-like_nuc_Trfase"/>
</dbReference>
<evidence type="ECO:0000259" key="4">
    <source>
        <dbReference type="Pfam" id="PF09588"/>
    </source>
</evidence>
<evidence type="ECO:0000313" key="6">
    <source>
        <dbReference type="EMBL" id="VDI73158.1"/>
    </source>
</evidence>
<keyword evidence="2" id="KW-1133">Transmembrane helix</keyword>
<keyword evidence="2" id="KW-0812">Transmembrane</keyword>
<dbReference type="InterPro" id="IPR019080">
    <property type="entry name" value="YqaJ_viral_recombinase"/>
</dbReference>
<dbReference type="InterPro" id="IPR011335">
    <property type="entry name" value="Restrct_endonuc-II-like"/>
</dbReference>
<reference evidence="6" key="1">
    <citation type="submission" date="2018-11" db="EMBL/GenBank/DDBJ databases">
        <authorList>
            <person name="Alioto T."/>
            <person name="Alioto T."/>
        </authorList>
    </citation>
    <scope>NUCLEOTIDE SEQUENCE</scope>
</reference>
<comment type="caution">
    <text evidence="6">The sequence shown here is derived from an EMBL/GenBank/DDBJ whole genome shotgun (WGS) entry which is preliminary data.</text>
</comment>
<dbReference type="Pfam" id="PF20266">
    <property type="entry name" value="Mab-21_C"/>
    <property type="match status" value="1"/>
</dbReference>
<gene>
    <name evidence="6" type="ORF">MGAL_10B022137</name>
</gene>
<feature type="domain" description="YqaJ viral recombinase" evidence="4">
    <location>
        <begin position="754"/>
        <end position="842"/>
    </location>
</feature>
<dbReference type="Pfam" id="PF09588">
    <property type="entry name" value="YqaJ"/>
    <property type="match status" value="1"/>
</dbReference>
<keyword evidence="2" id="KW-0472">Membrane</keyword>
<feature type="transmembrane region" description="Helical" evidence="2">
    <location>
        <begin position="386"/>
        <end position="404"/>
    </location>
</feature>
<evidence type="ECO:0000259" key="5">
    <source>
        <dbReference type="Pfam" id="PF20266"/>
    </source>
</evidence>
<name>A0A8B6H2I2_MYTGA</name>
<feature type="transmembrane region" description="Helical" evidence="2">
    <location>
        <begin position="416"/>
        <end position="435"/>
    </location>
</feature>
<dbReference type="Gene3D" id="3.90.320.10">
    <property type="match status" value="1"/>
</dbReference>
<dbReference type="PANTHER" id="PTHR10656:SF69">
    <property type="entry name" value="MAB-21-LIKE HHH_H2TH-LIKE DOMAIN-CONTAINING PROTEIN"/>
    <property type="match status" value="1"/>
</dbReference>
<evidence type="ECO:0008006" key="8">
    <source>
        <dbReference type="Google" id="ProtNLM"/>
    </source>
</evidence>
<dbReference type="OrthoDB" id="6181964at2759"/>